<name>A0A6J4NKH5_9PSEU</name>
<dbReference type="EMBL" id="CADCUS010000082">
    <property type="protein sequence ID" value="CAA9385468.1"/>
    <property type="molecule type" value="Genomic_DNA"/>
</dbReference>
<reference evidence="1" key="1">
    <citation type="submission" date="2020-02" db="EMBL/GenBank/DDBJ databases">
        <authorList>
            <person name="Meier V. D."/>
        </authorList>
    </citation>
    <scope>NUCLEOTIDE SEQUENCE</scope>
    <source>
        <strain evidence="1">AVDCRST_MAG66</strain>
    </source>
</reference>
<accession>A0A6J4NKH5</accession>
<protein>
    <submittedName>
        <fullName evidence="1">Uncharacterized protein</fullName>
    </submittedName>
</protein>
<organism evidence="1">
    <name type="scientific">uncultured Pseudonocardia sp</name>
    <dbReference type="NCBI Taxonomy" id="211455"/>
    <lineage>
        <taxon>Bacteria</taxon>
        <taxon>Bacillati</taxon>
        <taxon>Actinomycetota</taxon>
        <taxon>Actinomycetes</taxon>
        <taxon>Pseudonocardiales</taxon>
        <taxon>Pseudonocardiaceae</taxon>
        <taxon>Pseudonocardia</taxon>
        <taxon>environmental samples</taxon>
    </lineage>
</organism>
<dbReference type="AlphaFoldDB" id="A0A6J4NKH5"/>
<proteinExistence type="predicted"/>
<evidence type="ECO:0000313" key="1">
    <source>
        <dbReference type="EMBL" id="CAA9385468.1"/>
    </source>
</evidence>
<gene>
    <name evidence="1" type="ORF">AVDCRST_MAG66-591</name>
</gene>
<sequence>MVEVLAALSPVLLALGIVGGRLSITLQQRIVRVRQERHRLLLRTWQDELERREGCRFCREL</sequence>